<dbReference type="RefSeq" id="WP_129027173.1">
    <property type="nucleotide sequence ID" value="NZ_SDHY01000004.1"/>
</dbReference>
<dbReference type="Proteomes" id="UP000289455">
    <property type="component" value="Unassembled WGS sequence"/>
</dbReference>
<comment type="caution">
    <text evidence="1">The sequence shown here is derived from an EMBL/GenBank/DDBJ whole genome shotgun (WGS) entry which is preliminary data.</text>
</comment>
<sequence>MGQKIESEKLLNHLKEKWQGRPCPMCGVGNWNVSDTIFELREFNQGNLVMGGGPIFPVIPVTCDNCGNSVFINAIVTKLVEQNKK</sequence>
<dbReference type="OrthoDB" id="6293663at2"/>
<evidence type="ECO:0000313" key="2">
    <source>
        <dbReference type="Proteomes" id="UP000289455"/>
    </source>
</evidence>
<protein>
    <submittedName>
        <fullName evidence="1">Uncharacterized protein</fullName>
    </submittedName>
</protein>
<keyword evidence="2" id="KW-1185">Reference proteome</keyword>
<evidence type="ECO:0000313" key="1">
    <source>
        <dbReference type="EMBL" id="RXK48849.1"/>
    </source>
</evidence>
<gene>
    <name evidence="1" type="ORF">ESB04_07805</name>
</gene>
<reference evidence="1 2" key="1">
    <citation type="submission" date="2019-01" db="EMBL/GenBank/DDBJ databases">
        <title>Cytophagaceae bacterium strain CAR-16.</title>
        <authorList>
            <person name="Chen W.-M."/>
        </authorList>
    </citation>
    <scope>NUCLEOTIDE SEQUENCE [LARGE SCALE GENOMIC DNA]</scope>
    <source>
        <strain evidence="1 2">CAR-16</strain>
    </source>
</reference>
<accession>A0A4Q1BZB6</accession>
<proteinExistence type="predicted"/>
<dbReference type="EMBL" id="SDHY01000004">
    <property type="protein sequence ID" value="RXK48849.1"/>
    <property type="molecule type" value="Genomic_DNA"/>
</dbReference>
<name>A0A4Q1BZB6_9BACT</name>
<organism evidence="1 2">
    <name type="scientific">Aquirufa rosea</name>
    <dbReference type="NCBI Taxonomy" id="2509241"/>
    <lineage>
        <taxon>Bacteria</taxon>
        <taxon>Pseudomonadati</taxon>
        <taxon>Bacteroidota</taxon>
        <taxon>Cytophagia</taxon>
        <taxon>Cytophagales</taxon>
        <taxon>Flectobacillaceae</taxon>
        <taxon>Aquirufa</taxon>
    </lineage>
</organism>
<dbReference type="AlphaFoldDB" id="A0A4Q1BZB6"/>